<dbReference type="VEuPathDB" id="FungiDB:RhiirFUN_006803"/>
<keyword evidence="4" id="KW-0067">ATP-binding</keyword>
<dbReference type="Gene3D" id="1.10.510.10">
    <property type="entry name" value="Transferase(Phosphotransferase) domain 1"/>
    <property type="match status" value="1"/>
</dbReference>
<dbReference type="Pfam" id="PF07714">
    <property type="entry name" value="PK_Tyr_Ser-Thr"/>
    <property type="match status" value="1"/>
</dbReference>
<protein>
    <submittedName>
        <fullName evidence="6">Kinase-like protein</fullName>
    </submittedName>
</protein>
<dbReference type="VEuPathDB" id="FungiDB:RhiirA1_409934"/>
<dbReference type="InterPro" id="IPR000719">
    <property type="entry name" value="Prot_kinase_dom"/>
</dbReference>
<name>A0A2I1G763_9GLOM</name>
<evidence type="ECO:0000313" key="6">
    <source>
        <dbReference type="EMBL" id="PKY42452.1"/>
    </source>
</evidence>
<evidence type="ECO:0000259" key="5">
    <source>
        <dbReference type="PROSITE" id="PS50011"/>
    </source>
</evidence>
<comment type="caution">
    <text evidence="6">The sequence shown here is derived from an EMBL/GenBank/DDBJ whole genome shotgun (WGS) entry which is preliminary data.</text>
</comment>
<evidence type="ECO:0000256" key="2">
    <source>
        <dbReference type="ARBA" id="ARBA00022741"/>
    </source>
</evidence>
<dbReference type="InterPro" id="IPR011009">
    <property type="entry name" value="Kinase-like_dom_sf"/>
</dbReference>
<dbReference type="VEuPathDB" id="FungiDB:RhiirA1_409937"/>
<dbReference type="AlphaFoldDB" id="A0A2I1G763"/>
<keyword evidence="1" id="KW-0808">Transferase</keyword>
<dbReference type="PANTHER" id="PTHR44329">
    <property type="entry name" value="SERINE/THREONINE-PROTEIN KINASE TNNI3K-RELATED"/>
    <property type="match status" value="1"/>
</dbReference>
<dbReference type="InterPro" id="IPR001245">
    <property type="entry name" value="Ser-Thr/Tyr_kinase_cat_dom"/>
</dbReference>
<evidence type="ECO:0000256" key="4">
    <source>
        <dbReference type="ARBA" id="ARBA00022840"/>
    </source>
</evidence>
<dbReference type="SUPFAM" id="SSF56112">
    <property type="entry name" value="Protein kinase-like (PK-like)"/>
    <property type="match status" value="1"/>
</dbReference>
<dbReference type="PRINTS" id="PR00109">
    <property type="entry name" value="TYRKINASE"/>
</dbReference>
<keyword evidence="7" id="KW-1185">Reference proteome</keyword>
<evidence type="ECO:0000313" key="7">
    <source>
        <dbReference type="Proteomes" id="UP000234323"/>
    </source>
</evidence>
<dbReference type="Proteomes" id="UP000234323">
    <property type="component" value="Unassembled WGS sequence"/>
</dbReference>
<dbReference type="GO" id="GO:0004674">
    <property type="term" value="F:protein serine/threonine kinase activity"/>
    <property type="evidence" value="ECO:0007669"/>
    <property type="project" value="TreeGrafter"/>
</dbReference>
<gene>
    <name evidence="6" type="ORF">RhiirA4_540397</name>
</gene>
<keyword evidence="3 6" id="KW-0418">Kinase</keyword>
<dbReference type="VEuPathDB" id="FungiDB:FUN_004648"/>
<proteinExistence type="predicted"/>
<dbReference type="PANTHER" id="PTHR44329:SF288">
    <property type="entry name" value="MITOGEN-ACTIVATED PROTEIN KINASE KINASE KINASE 20"/>
    <property type="match status" value="1"/>
</dbReference>
<organism evidence="6 7">
    <name type="scientific">Rhizophagus irregularis</name>
    <dbReference type="NCBI Taxonomy" id="588596"/>
    <lineage>
        <taxon>Eukaryota</taxon>
        <taxon>Fungi</taxon>
        <taxon>Fungi incertae sedis</taxon>
        <taxon>Mucoromycota</taxon>
        <taxon>Glomeromycotina</taxon>
        <taxon>Glomeromycetes</taxon>
        <taxon>Glomerales</taxon>
        <taxon>Glomeraceae</taxon>
        <taxon>Rhizophagus</taxon>
    </lineage>
</organism>
<sequence>MKAYYLFVWLLSLAFPLSIYSYRITALMKADTTRMRRFNINNRMYYDSFGYKEAKTHYDVYYQKGQTDDIVTTFSIHNNYTGIENCVDEYYSDTATITISSILGKTFLVGEKHFSVEPFESYKSLNPEKDFRQQIKSIFKACKVQQGQIATFPSPINIKNIKHLSTDDIGICHECNKKRPYKNWCNPCYSSHFKKSFGKWTSGNKSLDKFIRKSQLSSISRMNCLEWIPRYHLTDVELLYNNDYGSVYSANWIDGFIINWNKGEKCWNRCNYGVKVILKTFMNDDDFADFLHEPKAHLNCCIPNAHISSLYGFTQDPVTNQYLMVLEYSSDGTLRNFIQESPDLLDWKYRCTILENIASGLKTIHSANLIHGNFHTGNILQHHSRSNISDFKFSMKYNAKKKNSFSSTNTSLREVYGVIPFMAPEVLSGQQPTLSSDIYSFGIIMWELSSFNPPFHDKAHDIKLIMEICNGCRPDIVKETPNAYVSLMKRCWHSDPAKRPTAEELVYLIKELSTYTCFKKINLSEKESLKINLMNSLKNTHPLAIYSSKLLPTLFTDHDQYDNEDDDDQLSEYDDSVESSPLILFNNNNLL</sequence>
<evidence type="ECO:0000256" key="3">
    <source>
        <dbReference type="ARBA" id="ARBA00022777"/>
    </source>
</evidence>
<feature type="domain" description="Protein kinase" evidence="5">
    <location>
        <begin position="233"/>
        <end position="516"/>
    </location>
</feature>
<dbReference type="GO" id="GO:0005524">
    <property type="term" value="F:ATP binding"/>
    <property type="evidence" value="ECO:0007669"/>
    <property type="project" value="UniProtKB-KW"/>
</dbReference>
<keyword evidence="2" id="KW-0547">Nucleotide-binding</keyword>
<dbReference type="InterPro" id="IPR051681">
    <property type="entry name" value="Ser/Thr_Kinases-Pseudokinases"/>
</dbReference>
<dbReference type="PROSITE" id="PS50011">
    <property type="entry name" value="PROTEIN_KINASE_DOM"/>
    <property type="match status" value="1"/>
</dbReference>
<dbReference type="EMBL" id="LLXI01000200">
    <property type="protein sequence ID" value="PKY42452.1"/>
    <property type="molecule type" value="Genomic_DNA"/>
</dbReference>
<evidence type="ECO:0000256" key="1">
    <source>
        <dbReference type="ARBA" id="ARBA00022679"/>
    </source>
</evidence>
<reference evidence="6 7" key="1">
    <citation type="submission" date="2015-10" db="EMBL/GenBank/DDBJ databases">
        <title>Genome analyses suggest a sexual origin of heterokaryosis in a supposedly ancient asexual fungus.</title>
        <authorList>
            <person name="Ropars J."/>
            <person name="Sedzielewska K."/>
            <person name="Noel J."/>
            <person name="Charron P."/>
            <person name="Farinelli L."/>
            <person name="Marton T."/>
            <person name="Kruger M."/>
            <person name="Pelin A."/>
            <person name="Brachmann A."/>
            <person name="Corradi N."/>
        </authorList>
    </citation>
    <scope>NUCLEOTIDE SEQUENCE [LARGE SCALE GENOMIC DNA]</scope>
    <source>
        <strain evidence="6 7">A4</strain>
    </source>
</reference>
<accession>A0A2I1G763</accession>